<feature type="compositionally biased region" description="Low complexity" evidence="2">
    <location>
        <begin position="414"/>
        <end position="425"/>
    </location>
</feature>
<evidence type="ECO:0000313" key="3">
    <source>
        <dbReference type="EMBL" id="KAH7969863.1"/>
    </source>
</evidence>
<dbReference type="InterPro" id="IPR036514">
    <property type="entry name" value="SGNH_hydro_sf"/>
</dbReference>
<evidence type="ECO:0000313" key="4">
    <source>
        <dbReference type="Proteomes" id="UP000821837"/>
    </source>
</evidence>
<organism evidence="3 4">
    <name type="scientific">Rhipicephalus sanguineus</name>
    <name type="common">Brown dog tick</name>
    <name type="synonym">Ixodes sanguineus</name>
    <dbReference type="NCBI Taxonomy" id="34632"/>
    <lineage>
        <taxon>Eukaryota</taxon>
        <taxon>Metazoa</taxon>
        <taxon>Ecdysozoa</taxon>
        <taxon>Arthropoda</taxon>
        <taxon>Chelicerata</taxon>
        <taxon>Arachnida</taxon>
        <taxon>Acari</taxon>
        <taxon>Parasitiformes</taxon>
        <taxon>Ixodida</taxon>
        <taxon>Ixodoidea</taxon>
        <taxon>Ixodidae</taxon>
        <taxon>Rhipicephalinae</taxon>
        <taxon>Rhipicephalus</taxon>
        <taxon>Rhipicephalus</taxon>
    </lineage>
</organism>
<sequence>MPSIKCDSSGRWVYKDETSFEDIEAAEEVEFECSLCRKIDELETQLTACQQRACSELQAKIETLEATVRELAGQMLQLHKQQPPMVCENTEGHHDENKSTPQPPSETPASELNGHSQTQLRDVQANSMVSEQASAGDSLDQQGSPRGPKRTDIQDQPSLPSLTSGEIMKATETHSEESANQREPTKSGARSKRAAGKQGPKVANMKTRTDSQPQQQTTDHPSTRVDPKVNKKWVRPDPEAEREVIIVGDGNVGRIVPNVQTNVYPPKAVGFLFGKKATSEKAMHYVDTYERKARNVLRQYIVHVGLTDALRQDPCRIAQTLKTSWHNRMAKLVVCSIPEITSRGDETRAAIHLANAQLRNWCKRSRHKFLDINEGWRPDMMDKDGIHYNNTGVCSVAMKISTVAQAFLEQRRQATQAADTATPQPEKSTEVERQPDYTQGWRRTPDGNYRPTAQDTSSCDRPTSSSTAAARTANMGTDSNFPMDHPRRPKYYVSHCRGAGAAPPRDGHESAPMRRRRHPRRHKHTTPRVNVGFINLHGARRMSRVTRSVLKTKQSTMSPDLRDVWEGGDVRCRVRSESKRVGIHSRLPYQF</sequence>
<feature type="compositionally biased region" description="Polar residues" evidence="2">
    <location>
        <begin position="154"/>
        <end position="164"/>
    </location>
</feature>
<dbReference type="Gene3D" id="3.40.50.1110">
    <property type="entry name" value="SGNH hydrolase"/>
    <property type="match status" value="1"/>
</dbReference>
<feature type="compositionally biased region" description="Basic and acidic residues" evidence="2">
    <location>
        <begin position="169"/>
        <end position="185"/>
    </location>
</feature>
<evidence type="ECO:0000256" key="2">
    <source>
        <dbReference type="SAM" id="MobiDB-lite"/>
    </source>
</evidence>
<feature type="compositionally biased region" description="Polar residues" evidence="2">
    <location>
        <begin position="107"/>
        <end position="144"/>
    </location>
</feature>
<gene>
    <name evidence="3" type="ORF">HPB52_022384</name>
</gene>
<name>A0A9D4Q9K2_RHISA</name>
<feature type="compositionally biased region" description="Polar residues" evidence="2">
    <location>
        <begin position="210"/>
        <end position="220"/>
    </location>
</feature>
<reference evidence="3" key="2">
    <citation type="submission" date="2021-09" db="EMBL/GenBank/DDBJ databases">
        <authorList>
            <person name="Jia N."/>
            <person name="Wang J."/>
            <person name="Shi W."/>
            <person name="Du L."/>
            <person name="Sun Y."/>
            <person name="Zhan W."/>
            <person name="Jiang J."/>
            <person name="Wang Q."/>
            <person name="Zhang B."/>
            <person name="Ji P."/>
            <person name="Sakyi L.B."/>
            <person name="Cui X."/>
            <person name="Yuan T."/>
            <person name="Jiang B."/>
            <person name="Yang W."/>
            <person name="Lam T.T.-Y."/>
            <person name="Chang Q."/>
            <person name="Ding S."/>
            <person name="Wang X."/>
            <person name="Zhu J."/>
            <person name="Ruan X."/>
            <person name="Zhao L."/>
            <person name="Wei J."/>
            <person name="Que T."/>
            <person name="Du C."/>
            <person name="Cheng J."/>
            <person name="Dai P."/>
            <person name="Han X."/>
            <person name="Huang E."/>
            <person name="Gao Y."/>
            <person name="Liu J."/>
            <person name="Shao H."/>
            <person name="Ye R."/>
            <person name="Li L."/>
            <person name="Wei W."/>
            <person name="Wang X."/>
            <person name="Wang C."/>
            <person name="Huo Q."/>
            <person name="Li W."/>
            <person name="Guo W."/>
            <person name="Chen H."/>
            <person name="Chen S."/>
            <person name="Zhou L."/>
            <person name="Zhou L."/>
            <person name="Ni X."/>
            <person name="Tian J."/>
            <person name="Zhou Y."/>
            <person name="Sheng Y."/>
            <person name="Liu T."/>
            <person name="Pan Y."/>
            <person name="Xia L."/>
            <person name="Li J."/>
            <person name="Zhao F."/>
            <person name="Cao W."/>
        </authorList>
    </citation>
    <scope>NUCLEOTIDE SEQUENCE</scope>
    <source>
        <strain evidence="3">Rsan-2018</strain>
        <tissue evidence="3">Larvae</tissue>
    </source>
</reference>
<dbReference type="Proteomes" id="UP000821837">
    <property type="component" value="Unassembled WGS sequence"/>
</dbReference>
<feature type="compositionally biased region" description="Low complexity" evidence="2">
    <location>
        <begin position="463"/>
        <end position="473"/>
    </location>
</feature>
<feature type="region of interest" description="Disordered" evidence="2">
    <location>
        <begin position="414"/>
        <end position="523"/>
    </location>
</feature>
<comment type="caution">
    <text evidence="3">The sequence shown here is derived from an EMBL/GenBank/DDBJ whole genome shotgun (WGS) entry which is preliminary data.</text>
</comment>
<dbReference type="AlphaFoldDB" id="A0A9D4Q9K2"/>
<dbReference type="SUPFAM" id="SSF52266">
    <property type="entry name" value="SGNH hydrolase"/>
    <property type="match status" value="1"/>
</dbReference>
<accession>A0A9D4Q9K2</accession>
<evidence type="ECO:0000256" key="1">
    <source>
        <dbReference type="SAM" id="Coils"/>
    </source>
</evidence>
<feature type="compositionally biased region" description="Basic residues" evidence="2">
    <location>
        <begin position="513"/>
        <end position="523"/>
    </location>
</feature>
<dbReference type="EMBL" id="JABSTV010001248">
    <property type="protein sequence ID" value="KAH7969863.1"/>
    <property type="molecule type" value="Genomic_DNA"/>
</dbReference>
<keyword evidence="4" id="KW-1185">Reference proteome</keyword>
<feature type="coiled-coil region" evidence="1">
    <location>
        <begin position="54"/>
        <end position="81"/>
    </location>
</feature>
<feature type="compositionally biased region" description="Polar residues" evidence="2">
    <location>
        <begin position="451"/>
        <end position="462"/>
    </location>
</feature>
<reference evidence="3" key="1">
    <citation type="journal article" date="2020" name="Cell">
        <title>Large-Scale Comparative Analyses of Tick Genomes Elucidate Their Genetic Diversity and Vector Capacities.</title>
        <authorList>
            <consortium name="Tick Genome and Microbiome Consortium (TIGMIC)"/>
            <person name="Jia N."/>
            <person name="Wang J."/>
            <person name="Shi W."/>
            <person name="Du L."/>
            <person name="Sun Y."/>
            <person name="Zhan W."/>
            <person name="Jiang J.F."/>
            <person name="Wang Q."/>
            <person name="Zhang B."/>
            <person name="Ji P."/>
            <person name="Bell-Sakyi L."/>
            <person name="Cui X.M."/>
            <person name="Yuan T.T."/>
            <person name="Jiang B.G."/>
            <person name="Yang W.F."/>
            <person name="Lam T.T."/>
            <person name="Chang Q.C."/>
            <person name="Ding S.J."/>
            <person name="Wang X.J."/>
            <person name="Zhu J.G."/>
            <person name="Ruan X.D."/>
            <person name="Zhao L."/>
            <person name="Wei J.T."/>
            <person name="Ye R.Z."/>
            <person name="Que T.C."/>
            <person name="Du C.H."/>
            <person name="Zhou Y.H."/>
            <person name="Cheng J.X."/>
            <person name="Dai P.F."/>
            <person name="Guo W.B."/>
            <person name="Han X.H."/>
            <person name="Huang E.J."/>
            <person name="Li L.F."/>
            <person name="Wei W."/>
            <person name="Gao Y.C."/>
            <person name="Liu J.Z."/>
            <person name="Shao H.Z."/>
            <person name="Wang X."/>
            <person name="Wang C.C."/>
            <person name="Yang T.C."/>
            <person name="Huo Q.B."/>
            <person name="Li W."/>
            <person name="Chen H.Y."/>
            <person name="Chen S.E."/>
            <person name="Zhou L.G."/>
            <person name="Ni X.B."/>
            <person name="Tian J.H."/>
            <person name="Sheng Y."/>
            <person name="Liu T."/>
            <person name="Pan Y.S."/>
            <person name="Xia L.Y."/>
            <person name="Li J."/>
            <person name="Zhao F."/>
            <person name="Cao W.C."/>
        </authorList>
    </citation>
    <scope>NUCLEOTIDE SEQUENCE</scope>
    <source>
        <strain evidence="3">Rsan-2018</strain>
    </source>
</reference>
<proteinExistence type="predicted"/>
<feature type="region of interest" description="Disordered" evidence="2">
    <location>
        <begin position="86"/>
        <end position="229"/>
    </location>
</feature>
<protein>
    <recommendedName>
        <fullName evidence="5">SGNH hydrolase-type esterase domain-containing protein</fullName>
    </recommendedName>
</protein>
<keyword evidence="1" id="KW-0175">Coiled coil</keyword>
<evidence type="ECO:0008006" key="5">
    <source>
        <dbReference type="Google" id="ProtNLM"/>
    </source>
</evidence>